<dbReference type="EMBL" id="CP003261">
    <property type="protein sequence ID" value="AGK96245.1"/>
    <property type="molecule type" value="Genomic_DNA"/>
</dbReference>
<protein>
    <submittedName>
        <fullName evidence="1">Uncharacterized protein</fullName>
    </submittedName>
</protein>
<accession>R4K9C4</accession>
<proteinExistence type="predicted"/>
<dbReference type="KEGG" id="cpas:Clopa_1256"/>
<gene>
    <name evidence="1" type="ORF">Clopa_1256</name>
</gene>
<sequence length="124" mass="14032">MTYNTSDIYLKGGFDLSKRKVIENYYSDVSNLADLLGRLVNSYRLLIGGVGELNQIALATKNDVKNALKRVDMLGDVIDSILSDMDDTNVHYIQYCKLKSEFLKKSTNIDSIRTEIEEELKSSN</sequence>
<keyword evidence="2" id="KW-1185">Reference proteome</keyword>
<reference evidence="1 2" key="1">
    <citation type="submission" date="2012-01" db="EMBL/GenBank/DDBJ databases">
        <title>Complete sequence of chromosome of Clostridium pasteurianum BC1.</title>
        <authorList>
            <consortium name="US DOE Joint Genome Institute"/>
            <person name="Lucas S."/>
            <person name="Han J."/>
            <person name="Lapidus A."/>
            <person name="Cheng J.-F."/>
            <person name="Goodwin L."/>
            <person name="Pitluck S."/>
            <person name="Peters L."/>
            <person name="Mikhailova N."/>
            <person name="Teshima H."/>
            <person name="Detter J.C."/>
            <person name="Han C."/>
            <person name="Tapia R."/>
            <person name="Land M."/>
            <person name="Hauser L."/>
            <person name="Kyrpides N."/>
            <person name="Ivanova N."/>
            <person name="Pagani I."/>
            <person name="Dunn J."/>
            <person name="Taghavi S."/>
            <person name="Francis A."/>
            <person name="van der Lelie D."/>
            <person name="Woyke T."/>
        </authorList>
    </citation>
    <scope>NUCLEOTIDE SEQUENCE [LARGE SCALE GENOMIC DNA]</scope>
    <source>
        <strain evidence="1 2">BC1</strain>
    </source>
</reference>
<evidence type="ECO:0000313" key="1">
    <source>
        <dbReference type="EMBL" id="AGK96245.1"/>
    </source>
</evidence>
<dbReference type="Proteomes" id="UP000013523">
    <property type="component" value="Chromosome"/>
</dbReference>
<organism evidence="1 2">
    <name type="scientific">Clostridium pasteurianum BC1</name>
    <dbReference type="NCBI Taxonomy" id="86416"/>
    <lineage>
        <taxon>Bacteria</taxon>
        <taxon>Bacillati</taxon>
        <taxon>Bacillota</taxon>
        <taxon>Clostridia</taxon>
        <taxon>Eubacteriales</taxon>
        <taxon>Clostridiaceae</taxon>
        <taxon>Clostridium</taxon>
    </lineage>
</organism>
<dbReference type="AlphaFoldDB" id="R4K9C4"/>
<dbReference type="HOGENOM" id="CLU_144660_0_0_9"/>
<name>R4K9C4_CLOPA</name>
<dbReference type="RefSeq" id="WP_015614568.1">
    <property type="nucleotide sequence ID" value="NC_021182.1"/>
</dbReference>
<evidence type="ECO:0000313" key="2">
    <source>
        <dbReference type="Proteomes" id="UP000013523"/>
    </source>
</evidence>
<dbReference type="STRING" id="86416.Clopa_1256"/>
<dbReference type="eggNOG" id="ENOG5034AT1">
    <property type="taxonomic scope" value="Bacteria"/>
</dbReference>
<dbReference type="PATRIC" id="fig|86416.3.peg.1256"/>